<dbReference type="PANTHER" id="PTHR42723:SF1">
    <property type="entry name" value="CHLOROPHYLL SYNTHASE, CHLOROPLASTIC"/>
    <property type="match status" value="1"/>
</dbReference>
<feature type="transmembrane region" description="Helical" evidence="5">
    <location>
        <begin position="298"/>
        <end position="317"/>
    </location>
</feature>
<evidence type="ECO:0000313" key="6">
    <source>
        <dbReference type="EMBL" id="GAP90253.2"/>
    </source>
</evidence>
<dbReference type="OMA" id="WHEGLMI"/>
<dbReference type="Proteomes" id="UP000054516">
    <property type="component" value="Unassembled WGS sequence"/>
</dbReference>
<evidence type="ECO:0000256" key="3">
    <source>
        <dbReference type="ARBA" id="ARBA00022989"/>
    </source>
</evidence>
<evidence type="ECO:0000313" key="7">
    <source>
        <dbReference type="Proteomes" id="UP000054516"/>
    </source>
</evidence>
<dbReference type="CDD" id="cd13965">
    <property type="entry name" value="PT_UbiA_3"/>
    <property type="match status" value="1"/>
</dbReference>
<reference evidence="6" key="1">
    <citation type="submission" date="2016-03" db="EMBL/GenBank/DDBJ databases">
        <title>Draft genome sequence of Rosellinia necatrix.</title>
        <authorList>
            <person name="Kanematsu S."/>
        </authorList>
    </citation>
    <scope>NUCLEOTIDE SEQUENCE [LARGE SCALE GENOMIC DNA]</scope>
    <source>
        <strain evidence="6">W97</strain>
    </source>
</reference>
<keyword evidence="4 5" id="KW-0472">Membrane</keyword>
<dbReference type="OrthoDB" id="434972at2759"/>
<dbReference type="InterPro" id="IPR000537">
    <property type="entry name" value="UbiA_prenyltransferase"/>
</dbReference>
<protein>
    <submittedName>
        <fullName evidence="6">Putative digeranylgeranylglyceryl phosphate synthase protein</fullName>
    </submittedName>
</protein>
<evidence type="ECO:0000256" key="5">
    <source>
        <dbReference type="SAM" id="Phobius"/>
    </source>
</evidence>
<feature type="transmembrane region" description="Helical" evidence="5">
    <location>
        <begin position="47"/>
        <end position="67"/>
    </location>
</feature>
<comment type="subcellular location">
    <subcellularLocation>
        <location evidence="1">Membrane</location>
        <topology evidence="1">Multi-pass membrane protein</topology>
    </subcellularLocation>
</comment>
<organism evidence="6">
    <name type="scientific">Rosellinia necatrix</name>
    <name type="common">White root-rot fungus</name>
    <dbReference type="NCBI Taxonomy" id="77044"/>
    <lineage>
        <taxon>Eukaryota</taxon>
        <taxon>Fungi</taxon>
        <taxon>Dikarya</taxon>
        <taxon>Ascomycota</taxon>
        <taxon>Pezizomycotina</taxon>
        <taxon>Sordariomycetes</taxon>
        <taxon>Xylariomycetidae</taxon>
        <taxon>Xylariales</taxon>
        <taxon>Xylariaceae</taxon>
        <taxon>Rosellinia</taxon>
    </lineage>
</organism>
<dbReference type="STRING" id="77044.A0A1W2TPD1"/>
<dbReference type="AlphaFoldDB" id="A0A1W2TPD1"/>
<sequence>MPSTRVSKSRDMKYASTASTSLGSSQGPAECHITLPWLIWEFTESNFSTFVIPNTIFGILSALAQTAFGRDARAPPAAILSRIPLAIIFNWANVFIFDLSNQRSAESVQEDRINKPWRPIPAGKITSDQARTMTLVSVPLVLGLNYALGVGEQGAVINILTWLYNDLRGGDELSRDGIIAIAYGLFNCASLKIMAQTINDREVVWAGIVSGAIFTTMQVQDLKDQAGDSTRGRRTIPLVWGDGVSRRIIAVFICFWTSVCASFWRTSFIGMLVPATPGLVIISRLFSKRGPDEDATTWRIWCLWLAALYILPFLSLVGV</sequence>
<feature type="transmembrane region" description="Helical" evidence="5">
    <location>
        <begin position="79"/>
        <end position="97"/>
    </location>
</feature>
<name>A0A1W2TPD1_ROSNE</name>
<evidence type="ECO:0000256" key="1">
    <source>
        <dbReference type="ARBA" id="ARBA00004141"/>
    </source>
</evidence>
<dbReference type="EMBL" id="DF977487">
    <property type="protein sequence ID" value="GAP90253.2"/>
    <property type="molecule type" value="Genomic_DNA"/>
</dbReference>
<dbReference type="GO" id="GO:0016020">
    <property type="term" value="C:membrane"/>
    <property type="evidence" value="ECO:0007669"/>
    <property type="project" value="UniProtKB-SubCell"/>
</dbReference>
<keyword evidence="7" id="KW-1185">Reference proteome</keyword>
<accession>A0A1W2TPD1</accession>
<proteinExistence type="predicted"/>
<evidence type="ECO:0000256" key="2">
    <source>
        <dbReference type="ARBA" id="ARBA00022692"/>
    </source>
</evidence>
<feature type="transmembrane region" description="Helical" evidence="5">
    <location>
        <begin position="263"/>
        <end position="286"/>
    </location>
</feature>
<evidence type="ECO:0000256" key="4">
    <source>
        <dbReference type="ARBA" id="ARBA00023136"/>
    </source>
</evidence>
<keyword evidence="2 5" id="KW-0812">Transmembrane</keyword>
<gene>
    <name evidence="6" type="ORF">SAMD00023353_4201100</name>
</gene>
<dbReference type="InterPro" id="IPR050475">
    <property type="entry name" value="Prenyltransferase_related"/>
</dbReference>
<dbReference type="Pfam" id="PF01040">
    <property type="entry name" value="UbiA"/>
    <property type="match status" value="1"/>
</dbReference>
<dbReference type="PANTHER" id="PTHR42723">
    <property type="entry name" value="CHLOROPHYLL SYNTHASE"/>
    <property type="match status" value="1"/>
</dbReference>
<dbReference type="GO" id="GO:0016765">
    <property type="term" value="F:transferase activity, transferring alkyl or aryl (other than methyl) groups"/>
    <property type="evidence" value="ECO:0007669"/>
    <property type="project" value="InterPro"/>
</dbReference>
<keyword evidence="3 5" id="KW-1133">Transmembrane helix</keyword>